<protein>
    <submittedName>
        <fullName evidence="1">Uncharacterized protein</fullName>
    </submittedName>
</protein>
<evidence type="ECO:0000313" key="2">
    <source>
        <dbReference type="Proteomes" id="UP001139000"/>
    </source>
</evidence>
<gene>
    <name evidence="1" type="ORF">LXM26_09640</name>
</gene>
<dbReference type="RefSeq" id="WP_234655020.1">
    <property type="nucleotide sequence ID" value="NZ_CP094997.1"/>
</dbReference>
<accession>A0A9X1PJ93</accession>
<dbReference type="Proteomes" id="UP001139000">
    <property type="component" value="Unassembled WGS sequence"/>
</dbReference>
<proteinExistence type="predicted"/>
<dbReference type="EMBL" id="JAJTTC010000001">
    <property type="protein sequence ID" value="MCF0061756.1"/>
    <property type="molecule type" value="Genomic_DNA"/>
</dbReference>
<name>A0A9X1PJ93_9BACT</name>
<comment type="caution">
    <text evidence="1">The sequence shown here is derived from an EMBL/GenBank/DDBJ whole genome shotgun (WGS) entry which is preliminary data.</text>
</comment>
<keyword evidence="2" id="KW-1185">Reference proteome</keyword>
<dbReference type="AlphaFoldDB" id="A0A9X1PJ93"/>
<evidence type="ECO:0000313" key="1">
    <source>
        <dbReference type="EMBL" id="MCF0061756.1"/>
    </source>
</evidence>
<organism evidence="1 2">
    <name type="scientific">Dyadobacter chenwenxiniae</name>
    <dbReference type="NCBI Taxonomy" id="2906456"/>
    <lineage>
        <taxon>Bacteria</taxon>
        <taxon>Pseudomonadati</taxon>
        <taxon>Bacteroidota</taxon>
        <taxon>Cytophagia</taxon>
        <taxon>Cytophagales</taxon>
        <taxon>Spirosomataceae</taxon>
        <taxon>Dyadobacter</taxon>
    </lineage>
</organism>
<sequence length="136" mass="15893">MKQCRFIPLTLAIIVGFCVPAFSQIEIVERLPKDAYVVNWEPVFRNIIASYVQLPGDSLEYRKVKIYVLYKPRANRVHEEEPYKYNDLTRLRYLGAVLIRTGRKFTKILDNSVLGVENFHLTTEDQLLNNEMVSAR</sequence>
<reference evidence="1" key="1">
    <citation type="submission" date="2021-12" db="EMBL/GenBank/DDBJ databases">
        <title>Novel species in genus Dyadobacter.</title>
        <authorList>
            <person name="Ma C."/>
        </authorList>
    </citation>
    <scope>NUCLEOTIDE SEQUENCE</scope>
    <source>
        <strain evidence="1">LJ419</strain>
    </source>
</reference>